<evidence type="ECO:0000313" key="1">
    <source>
        <dbReference type="EMBL" id="EAU44364.1"/>
    </source>
</evidence>
<dbReference type="RefSeq" id="WP_007792142.1">
    <property type="nucleotide sequence ID" value="NZ_DS022276.1"/>
</dbReference>
<comment type="caution">
    <text evidence="1">The sequence shown here is derived from an EMBL/GenBank/DDBJ whole genome shotgun (WGS) entry which is preliminary data.</text>
</comment>
<name>Q0FJJ4_SALBH</name>
<dbReference type="AlphaFoldDB" id="Q0FJJ4"/>
<dbReference type="eggNOG" id="ENOG502Z7YN">
    <property type="taxonomic scope" value="Bacteria"/>
</dbReference>
<dbReference type="InterPro" id="IPR011738">
    <property type="entry name" value="Phage_CHP"/>
</dbReference>
<organism evidence="1 2">
    <name type="scientific">Salipiger bermudensis (strain DSM 26914 / JCM 13377 / KCTC 12554 / HTCC2601)</name>
    <name type="common">Pelagibaca bermudensis</name>
    <dbReference type="NCBI Taxonomy" id="314265"/>
    <lineage>
        <taxon>Bacteria</taxon>
        <taxon>Pseudomonadati</taxon>
        <taxon>Pseudomonadota</taxon>
        <taxon>Alphaproteobacteria</taxon>
        <taxon>Rhodobacterales</taxon>
        <taxon>Roseobacteraceae</taxon>
        <taxon>Salipiger</taxon>
    </lineage>
</organism>
<protein>
    <submittedName>
        <fullName evidence="1">Uncharacterized protein</fullName>
    </submittedName>
</protein>
<accession>Q0FJJ4</accession>
<dbReference type="NCBIfam" id="TIGR01560">
    <property type="entry name" value="put_DNA_pack"/>
    <property type="match status" value="1"/>
</dbReference>
<dbReference type="Proteomes" id="UP000006230">
    <property type="component" value="Unassembled WGS sequence"/>
</dbReference>
<sequence>MMLIEETQLPEAVLPVVALRRHLRLGTGFAEDDLQDAVLGSFLRAALAAIEARTGKALITRGFVWTLHGWRDAQAERFPIAPVTAVTGIAVIDRFGAAETIAASAFRLEQDGQAPRLCAQGAALPTLPEGGAAEIRFTAGFGAAFDDLPADLAQAVLLLAAHYYEYREATGLGQGCMPFGVTSLIARYRPLRMGFGA</sequence>
<keyword evidence="2" id="KW-1185">Reference proteome</keyword>
<dbReference type="STRING" id="314265.R2601_08451"/>
<dbReference type="NCBIfam" id="TIGR02215">
    <property type="entry name" value="phage_chp_gp8"/>
    <property type="match status" value="1"/>
</dbReference>
<reference evidence="1 2" key="1">
    <citation type="journal article" date="2010" name="J. Bacteriol.">
        <title>Genome sequences of Pelagibaca bermudensis HTCC2601T and Maritimibacter alkaliphilus HTCC2654T, the type strains of two marine Roseobacter genera.</title>
        <authorList>
            <person name="Thrash J.C."/>
            <person name="Cho J.C."/>
            <person name="Ferriera S."/>
            <person name="Johnson J."/>
            <person name="Vergin K.L."/>
            <person name="Giovannoni S.J."/>
        </authorList>
    </citation>
    <scope>NUCLEOTIDE SEQUENCE [LARGE SCALE GENOMIC DNA]</scope>
    <source>
        <strain evidence="2">DSM 26914 / JCM 13377 / KCTC 12554 / HTCC2601</strain>
    </source>
</reference>
<evidence type="ECO:0000313" key="2">
    <source>
        <dbReference type="Proteomes" id="UP000006230"/>
    </source>
</evidence>
<dbReference type="HOGENOM" id="CLU_085951_0_0_5"/>
<dbReference type="Gene3D" id="1.10.3230.30">
    <property type="entry name" value="Phage gp6-like head-tail connector protein"/>
    <property type="match status" value="1"/>
</dbReference>
<dbReference type="InterPro" id="IPR006450">
    <property type="entry name" value="Phage_HK97_gp6-like"/>
</dbReference>
<proteinExistence type="predicted"/>
<dbReference type="OrthoDB" id="8478788at2"/>
<gene>
    <name evidence="1" type="ORF">R2601_08451</name>
</gene>
<dbReference type="EMBL" id="AATQ01000048">
    <property type="protein sequence ID" value="EAU44364.1"/>
    <property type="molecule type" value="Genomic_DNA"/>
</dbReference>